<evidence type="ECO:0000313" key="1">
    <source>
        <dbReference type="EMBL" id="GCB61969.1"/>
    </source>
</evidence>
<dbReference type="AlphaFoldDB" id="A0A401NM89"/>
<keyword evidence="2" id="KW-1185">Reference proteome</keyword>
<dbReference type="EMBL" id="BFAA01001218">
    <property type="protein sequence ID" value="GCB61969.1"/>
    <property type="molecule type" value="Genomic_DNA"/>
</dbReference>
<evidence type="ECO:0000313" key="2">
    <source>
        <dbReference type="Proteomes" id="UP000288216"/>
    </source>
</evidence>
<sequence>MEELCIELLNRAELPRNPYMGFVRRLQQRSERFRLINSVPTERILSDLNFPTFSTAIGYISGPSIFTGTFYDIPPSVDILLIYVIIGPNYQRAISLYAECLRNDIMRMVQQQRHAVFRLLVPIDKNGQNKVFSKDEVMNQGEAFFTSVLAAVSEKQLIRLECLWRLNVAGSDFHRGAKLYSLSVVQASEAIGSERIFDFSEHPLIHLYSSVFLQRTHAEAYYQIFILREQATDKDLQQPRTRATYQYRGDGRASRDAVKSISPPPKVPLHGFQYAARGEDTPDASSILEPVRGSMMQRIARTSLITGAFNITYLSVLIILTELENAGNQEDGPQMTDTDQGLQEALVQLHRFLHGSGCQMWNILNLIETICKLLESDNIEYCVDCRLDWHWEQCLQGILSESPLPPNPYPIVASEFIKASLRMDLWQKRDEEIIHQSLQLTSQLVDCENHVSQVPGLEVFGLKSALHPLNPNTFQTVLGLITLMGIKDIPHRYQDFKVATGLGVNSSATWFGSLSPFLDVLELTEFYYLKGPSGCDREALQIYAQIVQRHLMELQQQLKGALMFTMWLSKSQRWSAHNILTYPSAFIEAFVESAANGNQTYLKVLHSSAGPSRQYFPIVKYFVLYYFEDQVESWLCFPQHNPIAIYQDVFLSKETAVFHRQRVGESLGGDTALSLSMG</sequence>
<gene>
    <name evidence="1" type="ORF">scyTo_0004181</name>
</gene>
<proteinExistence type="predicted"/>
<organism evidence="1 2">
    <name type="scientific">Scyliorhinus torazame</name>
    <name type="common">Cloudy catshark</name>
    <name type="synonym">Catulus torazame</name>
    <dbReference type="NCBI Taxonomy" id="75743"/>
    <lineage>
        <taxon>Eukaryota</taxon>
        <taxon>Metazoa</taxon>
        <taxon>Chordata</taxon>
        <taxon>Craniata</taxon>
        <taxon>Vertebrata</taxon>
        <taxon>Chondrichthyes</taxon>
        <taxon>Elasmobranchii</taxon>
        <taxon>Galeomorphii</taxon>
        <taxon>Galeoidea</taxon>
        <taxon>Carcharhiniformes</taxon>
        <taxon>Scyliorhinidae</taxon>
        <taxon>Scyliorhinus</taxon>
    </lineage>
</organism>
<comment type="caution">
    <text evidence="1">The sequence shown here is derived from an EMBL/GenBank/DDBJ whole genome shotgun (WGS) entry which is preliminary data.</text>
</comment>
<dbReference type="OrthoDB" id="542946at2759"/>
<dbReference type="STRING" id="75743.A0A401NM89"/>
<dbReference type="OMA" id="THAEAYY"/>
<dbReference type="Proteomes" id="UP000288216">
    <property type="component" value="Unassembled WGS sequence"/>
</dbReference>
<accession>A0A401NM89</accession>
<protein>
    <submittedName>
        <fullName evidence="1">Uncharacterized protein</fullName>
    </submittedName>
</protein>
<name>A0A401NM89_SCYTO</name>
<reference evidence="1 2" key="1">
    <citation type="journal article" date="2018" name="Nat. Ecol. Evol.">
        <title>Shark genomes provide insights into elasmobranch evolution and the origin of vertebrates.</title>
        <authorList>
            <person name="Hara Y"/>
            <person name="Yamaguchi K"/>
            <person name="Onimaru K"/>
            <person name="Kadota M"/>
            <person name="Koyanagi M"/>
            <person name="Keeley SD"/>
            <person name="Tatsumi K"/>
            <person name="Tanaka K"/>
            <person name="Motone F"/>
            <person name="Kageyama Y"/>
            <person name="Nozu R"/>
            <person name="Adachi N"/>
            <person name="Nishimura O"/>
            <person name="Nakagawa R"/>
            <person name="Tanegashima C"/>
            <person name="Kiyatake I"/>
            <person name="Matsumoto R"/>
            <person name="Murakumo K"/>
            <person name="Nishida K"/>
            <person name="Terakita A"/>
            <person name="Kuratani S"/>
            <person name="Sato K"/>
            <person name="Hyodo S Kuraku.S."/>
        </authorList>
    </citation>
    <scope>NUCLEOTIDE SEQUENCE [LARGE SCALE GENOMIC DNA]</scope>
</reference>